<dbReference type="Proteomes" id="UP001595699">
    <property type="component" value="Unassembled WGS sequence"/>
</dbReference>
<sequence length="353" mass="38783">MTKDASFKQRVRARMERTGESYSTARSHLDQHRAQLHVTNGDATVSALRAAGFDEPILPWRDILHDGPVPGGLDDAALRQVRARFLAEESFGDYERVLADLAARDHRLAQNVGGTFTLWFESDLYDQLQIVEILRRLALLGCDPANVTIMTASATPGEFAHDPDLRSRQPTRQTISAETLELAAAAWAAFTSDDPSGLGEIARTSSYELPFLADAFGRLLQEYPAVSDGLSVTERRLLLGVEAGASTAGEAFVEMQRREKRPFLGDWPCYERLVTLASGATPLLALGGDDLAASAEGFHRRRVELTDVGRDVLAERADHVALNGIDRWIGGVHLQGTTAAWRYDDRRETLVAS</sequence>
<evidence type="ECO:0000313" key="1">
    <source>
        <dbReference type="EMBL" id="MFC3763781.1"/>
    </source>
</evidence>
<organism evidence="1 2">
    <name type="scientific">Tenggerimyces flavus</name>
    <dbReference type="NCBI Taxonomy" id="1708749"/>
    <lineage>
        <taxon>Bacteria</taxon>
        <taxon>Bacillati</taxon>
        <taxon>Actinomycetota</taxon>
        <taxon>Actinomycetes</taxon>
        <taxon>Propionibacteriales</taxon>
        <taxon>Nocardioidaceae</taxon>
        <taxon>Tenggerimyces</taxon>
    </lineage>
</organism>
<keyword evidence="2" id="KW-1185">Reference proteome</keyword>
<evidence type="ECO:0000313" key="2">
    <source>
        <dbReference type="Proteomes" id="UP001595699"/>
    </source>
</evidence>
<gene>
    <name evidence="1" type="ORF">ACFOUW_23280</name>
</gene>
<dbReference type="RefSeq" id="WP_205118650.1">
    <property type="nucleotide sequence ID" value="NZ_JAFBCM010000001.1"/>
</dbReference>
<protein>
    <recommendedName>
        <fullName evidence="3">DUF1835 domain-containing protein</fullName>
    </recommendedName>
</protein>
<evidence type="ECO:0008006" key="3">
    <source>
        <dbReference type="Google" id="ProtNLM"/>
    </source>
</evidence>
<comment type="caution">
    <text evidence="1">The sequence shown here is derived from an EMBL/GenBank/DDBJ whole genome shotgun (WGS) entry which is preliminary data.</text>
</comment>
<accession>A0ABV7YEM3</accession>
<proteinExistence type="predicted"/>
<dbReference type="EMBL" id="JBHRZH010000020">
    <property type="protein sequence ID" value="MFC3763781.1"/>
    <property type="molecule type" value="Genomic_DNA"/>
</dbReference>
<name>A0ABV7YEM3_9ACTN</name>
<reference evidence="2" key="1">
    <citation type="journal article" date="2019" name="Int. J. Syst. Evol. Microbiol.">
        <title>The Global Catalogue of Microorganisms (GCM) 10K type strain sequencing project: providing services to taxonomists for standard genome sequencing and annotation.</title>
        <authorList>
            <consortium name="The Broad Institute Genomics Platform"/>
            <consortium name="The Broad Institute Genome Sequencing Center for Infectious Disease"/>
            <person name="Wu L."/>
            <person name="Ma J."/>
        </authorList>
    </citation>
    <scope>NUCLEOTIDE SEQUENCE [LARGE SCALE GENOMIC DNA]</scope>
    <source>
        <strain evidence="2">CGMCC 4.7241</strain>
    </source>
</reference>